<organism evidence="2 3">
    <name type="scientific">Hymenobacter mellowenesis</name>
    <dbReference type="NCBI Taxonomy" id="3063995"/>
    <lineage>
        <taxon>Bacteria</taxon>
        <taxon>Pseudomonadati</taxon>
        <taxon>Bacteroidota</taxon>
        <taxon>Cytophagia</taxon>
        <taxon>Cytophagales</taxon>
        <taxon>Hymenobacteraceae</taxon>
        <taxon>Hymenobacter</taxon>
    </lineage>
</organism>
<feature type="transmembrane region" description="Helical" evidence="1">
    <location>
        <begin position="163"/>
        <end position="184"/>
    </location>
</feature>
<evidence type="ECO:0000256" key="1">
    <source>
        <dbReference type="SAM" id="Phobius"/>
    </source>
</evidence>
<gene>
    <name evidence="2" type="ORF">Q5H92_17005</name>
</gene>
<protein>
    <submittedName>
        <fullName evidence="2">Uncharacterized protein</fullName>
    </submittedName>
</protein>
<feature type="transmembrane region" description="Helical" evidence="1">
    <location>
        <begin position="91"/>
        <end position="116"/>
    </location>
</feature>
<name>A0ABT9ADY6_9BACT</name>
<comment type="caution">
    <text evidence="2">The sequence shown here is derived from an EMBL/GenBank/DDBJ whole genome shotgun (WGS) entry which is preliminary data.</text>
</comment>
<proteinExistence type="predicted"/>
<evidence type="ECO:0000313" key="2">
    <source>
        <dbReference type="EMBL" id="MDO7848067.1"/>
    </source>
</evidence>
<accession>A0ABT9ADY6</accession>
<keyword evidence="1" id="KW-0472">Membrane</keyword>
<dbReference type="EMBL" id="JAUQSX010000009">
    <property type="protein sequence ID" value="MDO7848067.1"/>
    <property type="molecule type" value="Genomic_DNA"/>
</dbReference>
<dbReference type="Proteomes" id="UP001167796">
    <property type="component" value="Unassembled WGS sequence"/>
</dbReference>
<sequence length="230" mass="26220">MRQIYHPSPPKRFFGWIFAVLFSLWPCALRRRFDSKPARLRDAISPYNLPIMSLLHALLLILPTGYILSSLLLLVGLALPAYRATFQRQLWVANLVMLLVSVGVVMSTAAVIFSSLSTRSEADSLFLLNRMAGPYWFFYWGSFFCKGVLPQLFWFGRLRRSPFVTTLVATGLMLDFCSFLFLNIGRDYLPSSWSMRPNYLALLTCALAYTGLLAAIAALRYWRTKAATMF</sequence>
<feature type="transmembrane region" description="Helical" evidence="1">
    <location>
        <begin position="136"/>
        <end position="156"/>
    </location>
</feature>
<dbReference type="RefSeq" id="WP_305012749.1">
    <property type="nucleotide sequence ID" value="NZ_JAUQSX010000009.1"/>
</dbReference>
<keyword evidence="3" id="KW-1185">Reference proteome</keyword>
<feature type="transmembrane region" description="Helical" evidence="1">
    <location>
        <begin position="54"/>
        <end position="79"/>
    </location>
</feature>
<keyword evidence="1" id="KW-1133">Transmembrane helix</keyword>
<feature type="transmembrane region" description="Helical" evidence="1">
    <location>
        <begin position="199"/>
        <end position="222"/>
    </location>
</feature>
<evidence type="ECO:0000313" key="3">
    <source>
        <dbReference type="Proteomes" id="UP001167796"/>
    </source>
</evidence>
<keyword evidence="1" id="KW-0812">Transmembrane</keyword>
<reference evidence="2" key="1">
    <citation type="submission" date="2023-07" db="EMBL/GenBank/DDBJ databases">
        <authorList>
            <person name="Kim M.K."/>
        </authorList>
    </citation>
    <scope>NUCLEOTIDE SEQUENCE</scope>
    <source>
        <strain evidence="2">M29</strain>
    </source>
</reference>